<evidence type="ECO:0000256" key="10">
    <source>
        <dbReference type="ARBA" id="ARBA00023136"/>
    </source>
</evidence>
<accession>C7R3D2</accession>
<evidence type="ECO:0000256" key="2">
    <source>
        <dbReference type="ARBA" id="ARBA00004141"/>
    </source>
</evidence>
<dbReference type="PANTHER" id="PTHR42837:SF2">
    <property type="entry name" value="MEMBRANE METALLOPROTEASE ARASP2, CHLOROPLASTIC-RELATED"/>
    <property type="match status" value="1"/>
</dbReference>
<feature type="transmembrane region" description="Helical" evidence="11">
    <location>
        <begin position="351"/>
        <end position="368"/>
    </location>
</feature>
<dbReference type="GO" id="GO:0016020">
    <property type="term" value="C:membrane"/>
    <property type="evidence" value="ECO:0007669"/>
    <property type="project" value="UniProtKB-SubCell"/>
</dbReference>
<keyword evidence="10 11" id="KW-0472">Membrane</keyword>
<dbReference type="eggNOG" id="COG0750">
    <property type="taxonomic scope" value="Bacteria"/>
</dbReference>
<dbReference type="EMBL" id="CP001706">
    <property type="protein sequence ID" value="ACV08668.1"/>
    <property type="molecule type" value="Genomic_DNA"/>
</dbReference>
<comment type="similarity">
    <text evidence="3">Belongs to the peptidase M50B family.</text>
</comment>
<dbReference type="GO" id="GO:0006508">
    <property type="term" value="P:proteolysis"/>
    <property type="evidence" value="ECO:0007669"/>
    <property type="project" value="UniProtKB-KW"/>
</dbReference>
<feature type="domain" description="PDZ" evidence="13">
    <location>
        <begin position="179"/>
        <end position="224"/>
    </location>
</feature>
<keyword evidence="15" id="KW-1185">Reference proteome</keyword>
<dbReference type="Proteomes" id="UP000000628">
    <property type="component" value="Chromosome"/>
</dbReference>
<dbReference type="HOGENOM" id="CLU_025778_1_2_11"/>
<evidence type="ECO:0000259" key="12">
    <source>
        <dbReference type="Pfam" id="PF02163"/>
    </source>
</evidence>
<evidence type="ECO:0000256" key="4">
    <source>
        <dbReference type="ARBA" id="ARBA00022670"/>
    </source>
</evidence>
<sequence length="438" mass="46762">MEYLVGVLIIVVGLLLSIALHEVGHLVPAQRFGVRVPQYMVGFGPTLWSWTRGETEYGIKAIPLGGYVRLVGMYPPQSRPVRGPRAVRELISSAREASLEEIRPGEEHRAFYRLSTPKKIVIMVGGPAMNLVIAAVMFTVVVLAFGVSQPSTQLADISQCVVPVTSESRTECLDEDPPAPAAAAGLQPGDTVVAIGTMKVTTWDELSAAIAQAGGETVALSYERDGELVTTSVTPLVTERPVTDRFGVPQYDDQGQLRTEPRGFLGVAPAYITVHQPLTQVPHMLGQSFAGTFDVILSLPQRMVDVWHAAFGGEERGLDSPVGVVGVGRIAGDITSADQLDGELAAQTQQLLLLIGSLNVALCAFNLIPLPPLDGGHVAGALYEGARRSVARLRGRRDPGNADTARLLPLAYGVFVLLAGMGLLLIYADLVNPVRLIQ</sequence>
<protein>
    <submittedName>
        <fullName evidence="14">Peptidase M50</fullName>
    </submittedName>
</protein>
<evidence type="ECO:0000256" key="11">
    <source>
        <dbReference type="SAM" id="Phobius"/>
    </source>
</evidence>
<keyword evidence="4" id="KW-0645">Protease</keyword>
<organism evidence="14 15">
    <name type="scientific">Jonesia denitrificans (strain ATCC 14870 / DSM 20603 / BCRC 15368 / CIP 55.134 / JCM 11481 / NBRC 15587 / NCTC 10816 / Prevot 55134)</name>
    <name type="common">Listeria denitrificans</name>
    <dbReference type="NCBI Taxonomy" id="471856"/>
    <lineage>
        <taxon>Bacteria</taxon>
        <taxon>Bacillati</taxon>
        <taxon>Actinomycetota</taxon>
        <taxon>Actinomycetes</taxon>
        <taxon>Micrococcales</taxon>
        <taxon>Jonesiaceae</taxon>
        <taxon>Jonesia</taxon>
    </lineage>
</organism>
<dbReference type="InterPro" id="IPR041489">
    <property type="entry name" value="PDZ_6"/>
</dbReference>
<keyword evidence="6" id="KW-0378">Hydrolase</keyword>
<dbReference type="InterPro" id="IPR004387">
    <property type="entry name" value="Pept_M50_Zn"/>
</dbReference>
<keyword evidence="5 11" id="KW-0812">Transmembrane</keyword>
<dbReference type="InterPro" id="IPR036034">
    <property type="entry name" value="PDZ_sf"/>
</dbReference>
<dbReference type="STRING" id="471856.Jden_1012"/>
<evidence type="ECO:0000256" key="9">
    <source>
        <dbReference type="ARBA" id="ARBA00023049"/>
    </source>
</evidence>
<feature type="transmembrane region" description="Helical" evidence="11">
    <location>
        <begin position="407"/>
        <end position="428"/>
    </location>
</feature>
<comment type="cofactor">
    <cofactor evidence="1">
        <name>Zn(2+)</name>
        <dbReference type="ChEBI" id="CHEBI:29105"/>
    </cofactor>
</comment>
<dbReference type="InterPro" id="IPR008915">
    <property type="entry name" value="Peptidase_M50"/>
</dbReference>
<evidence type="ECO:0000313" key="15">
    <source>
        <dbReference type="Proteomes" id="UP000000628"/>
    </source>
</evidence>
<keyword evidence="9" id="KW-0482">Metalloprotease</keyword>
<keyword evidence="8 11" id="KW-1133">Transmembrane helix</keyword>
<comment type="subcellular location">
    <subcellularLocation>
        <location evidence="2">Membrane</location>
        <topology evidence="2">Multi-pass membrane protein</topology>
    </subcellularLocation>
</comment>
<feature type="domain" description="Peptidase M50" evidence="12">
    <location>
        <begin position="10"/>
        <end position="391"/>
    </location>
</feature>
<evidence type="ECO:0000313" key="14">
    <source>
        <dbReference type="EMBL" id="ACV08668.1"/>
    </source>
</evidence>
<name>C7R3D2_JONDD</name>
<dbReference type="CDD" id="cd06163">
    <property type="entry name" value="S2P-M50_PDZ_RseP-like"/>
    <property type="match status" value="1"/>
</dbReference>
<dbReference type="GO" id="GO:0004222">
    <property type="term" value="F:metalloendopeptidase activity"/>
    <property type="evidence" value="ECO:0007669"/>
    <property type="project" value="InterPro"/>
</dbReference>
<dbReference type="Pfam" id="PF17820">
    <property type="entry name" value="PDZ_6"/>
    <property type="match status" value="1"/>
</dbReference>
<feature type="transmembrane region" description="Helical" evidence="11">
    <location>
        <begin position="120"/>
        <end position="145"/>
    </location>
</feature>
<dbReference type="RefSeq" id="WP_015771296.1">
    <property type="nucleotide sequence ID" value="NC_013174.1"/>
</dbReference>
<evidence type="ECO:0000256" key="7">
    <source>
        <dbReference type="ARBA" id="ARBA00022833"/>
    </source>
</evidence>
<dbReference type="OrthoDB" id="9782003at2"/>
<dbReference type="PANTHER" id="PTHR42837">
    <property type="entry name" value="REGULATOR OF SIGMA-E PROTEASE RSEP"/>
    <property type="match status" value="1"/>
</dbReference>
<keyword evidence="7" id="KW-0862">Zinc</keyword>
<reference evidence="14 15" key="1">
    <citation type="journal article" date="2009" name="Stand. Genomic Sci.">
        <title>Complete genome sequence of Jonesia denitrificans type strain (Prevot 55134).</title>
        <authorList>
            <person name="Pukall R."/>
            <person name="Gehrich-Schroter G."/>
            <person name="Lapidus A."/>
            <person name="Nolan M."/>
            <person name="Glavina Del Rio T."/>
            <person name="Lucas S."/>
            <person name="Chen F."/>
            <person name="Tice H."/>
            <person name="Pitluck S."/>
            <person name="Cheng J.F."/>
            <person name="Copeland A."/>
            <person name="Saunders E."/>
            <person name="Brettin T."/>
            <person name="Detter J.C."/>
            <person name="Bruce D."/>
            <person name="Goodwin L."/>
            <person name="Pati A."/>
            <person name="Ivanova N."/>
            <person name="Mavromatis K."/>
            <person name="Ovchinnikova G."/>
            <person name="Chen A."/>
            <person name="Palaniappan K."/>
            <person name="Land M."/>
            <person name="Hauser L."/>
            <person name="Chang Y.J."/>
            <person name="Jeffries C.D."/>
            <person name="Chain P."/>
            <person name="Goker M."/>
            <person name="Bristow J."/>
            <person name="Eisen J.A."/>
            <person name="Markowitz V."/>
            <person name="Hugenholtz P."/>
            <person name="Kyrpides N.C."/>
            <person name="Klenk H.P."/>
            <person name="Han C."/>
        </authorList>
    </citation>
    <scope>NUCLEOTIDE SEQUENCE [LARGE SCALE GENOMIC DNA]</scope>
    <source>
        <strain evidence="15">ATCC 14870 / DSM 20603 / BCRC 15368 / CIP 55.134 / JCM 11481 / NBRC 15587 / NCTC 10816 / Prevot 55134</strain>
    </source>
</reference>
<evidence type="ECO:0000256" key="6">
    <source>
        <dbReference type="ARBA" id="ARBA00022801"/>
    </source>
</evidence>
<dbReference type="KEGG" id="jde:Jden_1012"/>
<evidence type="ECO:0000256" key="3">
    <source>
        <dbReference type="ARBA" id="ARBA00007931"/>
    </source>
</evidence>
<evidence type="ECO:0000259" key="13">
    <source>
        <dbReference type="Pfam" id="PF17820"/>
    </source>
</evidence>
<evidence type="ECO:0000256" key="5">
    <source>
        <dbReference type="ARBA" id="ARBA00022692"/>
    </source>
</evidence>
<evidence type="ECO:0000256" key="1">
    <source>
        <dbReference type="ARBA" id="ARBA00001947"/>
    </source>
</evidence>
<dbReference type="SUPFAM" id="SSF50156">
    <property type="entry name" value="PDZ domain-like"/>
    <property type="match status" value="1"/>
</dbReference>
<proteinExistence type="inferred from homology"/>
<evidence type="ECO:0000256" key="8">
    <source>
        <dbReference type="ARBA" id="ARBA00022989"/>
    </source>
</evidence>
<dbReference type="AlphaFoldDB" id="C7R3D2"/>
<gene>
    <name evidence="14" type="ordered locus">Jden_1012</name>
</gene>
<dbReference type="Pfam" id="PF02163">
    <property type="entry name" value="Peptidase_M50"/>
    <property type="match status" value="1"/>
</dbReference>
<dbReference type="Gene3D" id="2.30.42.10">
    <property type="match status" value="1"/>
</dbReference>